<protein>
    <submittedName>
        <fullName evidence="3">Polyisoprenoid-binding protein</fullName>
    </submittedName>
</protein>
<dbReference type="PANTHER" id="PTHR34406:SF1">
    <property type="entry name" value="PROTEIN YCEI"/>
    <property type="match status" value="1"/>
</dbReference>
<accession>A0A8J4DSF9</accession>
<gene>
    <name evidence="3" type="ORF">Val02_40880</name>
</gene>
<sequence>MTAPTHVRDFNGLTIPAPGTYSIDPAHTEVGAVVRHLVVSKVRGSFHNVTGTITVAEDPLKSSVVAEIPAETINTRVADRDAHLRSADFLDVENHPKLTFASTGVVKSDGNEFVLRGDLTIRGVTREVELAVEFDGVTGTPYGTEMISFTASFEFDREDFGILWNQALETGGVMVSKKVKVEIDAQAIRQQ</sequence>
<feature type="domain" description="Lipid/polyisoprenoid-binding YceI-like" evidence="2">
    <location>
        <begin position="20"/>
        <end position="188"/>
    </location>
</feature>
<dbReference type="EMBL" id="BOPF01000014">
    <property type="protein sequence ID" value="GIJ47202.1"/>
    <property type="molecule type" value="Genomic_DNA"/>
</dbReference>
<dbReference type="RefSeq" id="WP_203900719.1">
    <property type="nucleotide sequence ID" value="NZ_BOPF01000014.1"/>
</dbReference>
<dbReference type="Gene3D" id="2.40.128.110">
    <property type="entry name" value="Lipid/polyisoprenoid-binding, YceI-like"/>
    <property type="match status" value="1"/>
</dbReference>
<comment type="similarity">
    <text evidence="1">Belongs to the UPF0312 family.</text>
</comment>
<dbReference type="SUPFAM" id="SSF101874">
    <property type="entry name" value="YceI-like"/>
    <property type="match status" value="1"/>
</dbReference>
<dbReference type="InterPro" id="IPR007372">
    <property type="entry name" value="Lipid/polyisoprenoid-bd_YceI"/>
</dbReference>
<reference evidence="3" key="1">
    <citation type="submission" date="2021-01" db="EMBL/GenBank/DDBJ databases">
        <title>Whole genome shotgun sequence of Virgisporangium aliadipatigenens NBRC 105644.</title>
        <authorList>
            <person name="Komaki H."/>
            <person name="Tamura T."/>
        </authorList>
    </citation>
    <scope>NUCLEOTIDE SEQUENCE</scope>
    <source>
        <strain evidence="3">NBRC 105644</strain>
    </source>
</reference>
<comment type="caution">
    <text evidence="3">The sequence shown here is derived from an EMBL/GenBank/DDBJ whole genome shotgun (WGS) entry which is preliminary data.</text>
</comment>
<dbReference type="PANTHER" id="PTHR34406">
    <property type="entry name" value="PROTEIN YCEI"/>
    <property type="match status" value="1"/>
</dbReference>
<dbReference type="AlphaFoldDB" id="A0A8J4DSF9"/>
<dbReference type="InterPro" id="IPR036761">
    <property type="entry name" value="TTHA0802/YceI-like_sf"/>
</dbReference>
<name>A0A8J4DSF9_9ACTN</name>
<keyword evidence="4" id="KW-1185">Reference proteome</keyword>
<evidence type="ECO:0000313" key="4">
    <source>
        <dbReference type="Proteomes" id="UP000619260"/>
    </source>
</evidence>
<dbReference type="Proteomes" id="UP000619260">
    <property type="component" value="Unassembled WGS sequence"/>
</dbReference>
<organism evidence="3 4">
    <name type="scientific">Virgisporangium aliadipatigenens</name>
    <dbReference type="NCBI Taxonomy" id="741659"/>
    <lineage>
        <taxon>Bacteria</taxon>
        <taxon>Bacillati</taxon>
        <taxon>Actinomycetota</taxon>
        <taxon>Actinomycetes</taxon>
        <taxon>Micromonosporales</taxon>
        <taxon>Micromonosporaceae</taxon>
        <taxon>Virgisporangium</taxon>
    </lineage>
</organism>
<proteinExistence type="inferred from homology"/>
<dbReference type="Pfam" id="PF04264">
    <property type="entry name" value="YceI"/>
    <property type="match status" value="1"/>
</dbReference>
<evidence type="ECO:0000259" key="2">
    <source>
        <dbReference type="SMART" id="SM00867"/>
    </source>
</evidence>
<dbReference type="SMART" id="SM00867">
    <property type="entry name" value="YceI"/>
    <property type="match status" value="1"/>
</dbReference>
<evidence type="ECO:0000313" key="3">
    <source>
        <dbReference type="EMBL" id="GIJ47202.1"/>
    </source>
</evidence>
<evidence type="ECO:0000256" key="1">
    <source>
        <dbReference type="ARBA" id="ARBA00008812"/>
    </source>
</evidence>